<accession>A0AAN7RAP7</accession>
<gene>
    <name evidence="3" type="ORF">SAY86_030525</name>
</gene>
<evidence type="ECO:0000256" key="1">
    <source>
        <dbReference type="ARBA" id="ARBA00022741"/>
    </source>
</evidence>
<protein>
    <submittedName>
        <fullName evidence="3">Uncharacterized protein</fullName>
    </submittedName>
</protein>
<dbReference type="EMBL" id="JAXQNO010000005">
    <property type="protein sequence ID" value="KAK4798199.1"/>
    <property type="molecule type" value="Genomic_DNA"/>
</dbReference>
<dbReference type="Gene3D" id="3.30.200.20">
    <property type="entry name" value="Phosphorylase Kinase, domain 1"/>
    <property type="match status" value="1"/>
</dbReference>
<evidence type="ECO:0000313" key="4">
    <source>
        <dbReference type="Proteomes" id="UP001346149"/>
    </source>
</evidence>
<dbReference type="GO" id="GO:0005524">
    <property type="term" value="F:ATP binding"/>
    <property type="evidence" value="ECO:0007669"/>
    <property type="project" value="UniProtKB-KW"/>
</dbReference>
<organism evidence="3 4">
    <name type="scientific">Trapa natans</name>
    <name type="common">Water chestnut</name>
    <dbReference type="NCBI Taxonomy" id="22666"/>
    <lineage>
        <taxon>Eukaryota</taxon>
        <taxon>Viridiplantae</taxon>
        <taxon>Streptophyta</taxon>
        <taxon>Embryophyta</taxon>
        <taxon>Tracheophyta</taxon>
        <taxon>Spermatophyta</taxon>
        <taxon>Magnoliopsida</taxon>
        <taxon>eudicotyledons</taxon>
        <taxon>Gunneridae</taxon>
        <taxon>Pentapetalae</taxon>
        <taxon>rosids</taxon>
        <taxon>malvids</taxon>
        <taxon>Myrtales</taxon>
        <taxon>Lythraceae</taxon>
        <taxon>Trapa</taxon>
    </lineage>
</organism>
<reference evidence="3 4" key="1">
    <citation type="journal article" date="2023" name="Hortic Res">
        <title>Pangenome of water caltrop reveals structural variations and asymmetric subgenome divergence after allopolyploidization.</title>
        <authorList>
            <person name="Zhang X."/>
            <person name="Chen Y."/>
            <person name="Wang L."/>
            <person name="Yuan Y."/>
            <person name="Fang M."/>
            <person name="Shi L."/>
            <person name="Lu R."/>
            <person name="Comes H.P."/>
            <person name="Ma Y."/>
            <person name="Chen Y."/>
            <person name="Huang G."/>
            <person name="Zhou Y."/>
            <person name="Zheng Z."/>
            <person name="Qiu Y."/>
        </authorList>
    </citation>
    <scope>NUCLEOTIDE SEQUENCE [LARGE SCALE GENOMIC DNA]</scope>
    <source>
        <strain evidence="3">F231</strain>
    </source>
</reference>
<evidence type="ECO:0000313" key="3">
    <source>
        <dbReference type="EMBL" id="KAK4798199.1"/>
    </source>
</evidence>
<comment type="caution">
    <text evidence="3">The sequence shown here is derived from an EMBL/GenBank/DDBJ whole genome shotgun (WGS) entry which is preliminary data.</text>
</comment>
<name>A0AAN7RAP7_TRANT</name>
<evidence type="ECO:0000256" key="2">
    <source>
        <dbReference type="ARBA" id="ARBA00022840"/>
    </source>
</evidence>
<dbReference type="InterPro" id="IPR050528">
    <property type="entry name" value="L-type_Lectin-RKs"/>
</dbReference>
<sequence>MVEMLCNSMAWSLDVNESMFAEVLEDWEPDCRPQRFKYKDLHIATRGFKDQGLLGSGGFVTVYRGILPISKAKPRLQ</sequence>
<proteinExistence type="predicted"/>
<dbReference type="AlphaFoldDB" id="A0AAN7RAP7"/>
<dbReference type="InterPro" id="IPR013320">
    <property type="entry name" value="ConA-like_dom_sf"/>
</dbReference>
<dbReference type="Proteomes" id="UP001346149">
    <property type="component" value="Unassembled WGS sequence"/>
</dbReference>
<keyword evidence="2" id="KW-0067">ATP-binding</keyword>
<keyword evidence="4" id="KW-1185">Reference proteome</keyword>
<dbReference type="PANTHER" id="PTHR27007">
    <property type="match status" value="1"/>
</dbReference>
<keyword evidence="1" id="KW-0547">Nucleotide-binding</keyword>
<dbReference type="SUPFAM" id="SSF49899">
    <property type="entry name" value="Concanavalin A-like lectins/glucanases"/>
    <property type="match status" value="1"/>
</dbReference>